<evidence type="ECO:0000256" key="1">
    <source>
        <dbReference type="SAM" id="SignalP"/>
    </source>
</evidence>
<reference evidence="4 5" key="1">
    <citation type="submission" date="2013-08" db="EMBL/GenBank/DDBJ databases">
        <authorList>
            <person name="Durkin A.S."/>
            <person name="Haft D.R."/>
            <person name="McCorrison J."/>
            <person name="Torralba M."/>
            <person name="Gillis M."/>
            <person name="Haft D.H."/>
            <person name="Methe B."/>
            <person name="Sutton G."/>
            <person name="Nelson K.E."/>
        </authorList>
    </citation>
    <scope>NUCLEOTIDE SEQUENCE [LARGE SCALE GENOMIC DNA]</scope>
    <source>
        <strain evidence="3 5">ATCC 35536</strain>
        <strain evidence="2 4">VPI DR56BR1116</strain>
    </source>
</reference>
<dbReference type="OrthoDB" id="361770at2"/>
<sequence length="116" mass="13189">MKRCKKLLFFSIICCIQFVILSCYTPSPLYGTWADNKGNRITFVNDGSYSASIIDETGQKTLYEGSWTVFDNVLILTKNSGGTIDTEWDIRGAMLYLNWVDNNNETQALTLFHISK</sequence>
<dbReference type="Proteomes" id="UP000016412">
    <property type="component" value="Unassembled WGS sequence"/>
</dbReference>
<keyword evidence="1" id="KW-0732">Signal</keyword>
<dbReference type="STRING" id="1125725.HMPREF1325_1989"/>
<evidence type="ECO:0000313" key="4">
    <source>
        <dbReference type="Proteomes" id="UP000016412"/>
    </source>
</evidence>
<name>U1GS08_TRESO</name>
<dbReference type="PATRIC" id="fig|1125725.3.peg.1237"/>
<keyword evidence="2" id="KW-0449">Lipoprotein</keyword>
<feature type="signal peptide" evidence="1">
    <location>
        <begin position="1"/>
        <end position="21"/>
    </location>
</feature>
<dbReference type="PROSITE" id="PS51257">
    <property type="entry name" value="PROKAR_LIPOPROTEIN"/>
    <property type="match status" value="1"/>
</dbReference>
<feature type="chain" id="PRO_5004610305" evidence="1">
    <location>
        <begin position="22"/>
        <end position="116"/>
    </location>
</feature>
<dbReference type="eggNOG" id="ENOG5031DPA">
    <property type="taxonomic scope" value="Bacteria"/>
</dbReference>
<dbReference type="AlphaFoldDB" id="U1GS08"/>
<accession>U1GS08</accession>
<evidence type="ECO:0000313" key="3">
    <source>
        <dbReference type="EMBL" id="ERJ99269.1"/>
    </source>
</evidence>
<evidence type="ECO:0000313" key="2">
    <source>
        <dbReference type="EMBL" id="ERF60750.1"/>
    </source>
</evidence>
<dbReference type="EMBL" id="AUZJ01000034">
    <property type="protein sequence ID" value="ERF60750.1"/>
    <property type="molecule type" value="Genomic_DNA"/>
</dbReference>
<dbReference type="RefSeq" id="WP_021330338.1">
    <property type="nucleotide sequence ID" value="NZ_AUZJ01000034.1"/>
</dbReference>
<proteinExistence type="predicted"/>
<dbReference type="EMBL" id="AVQI01000077">
    <property type="protein sequence ID" value="ERJ99269.1"/>
    <property type="molecule type" value="Genomic_DNA"/>
</dbReference>
<keyword evidence="5" id="KW-1185">Reference proteome</keyword>
<evidence type="ECO:0000313" key="5">
    <source>
        <dbReference type="Proteomes" id="UP000016646"/>
    </source>
</evidence>
<dbReference type="Proteomes" id="UP000016646">
    <property type="component" value="Unassembled WGS sequence"/>
</dbReference>
<protein>
    <submittedName>
        <fullName evidence="2 3">Lipoprotein</fullName>
    </submittedName>
</protein>
<comment type="caution">
    <text evidence="2">The sequence shown here is derived from an EMBL/GenBank/DDBJ whole genome shotgun (WGS) entry which is preliminary data.</text>
</comment>
<organism evidence="2 4">
    <name type="scientific">Treponema socranskii subsp. socranskii VPI DR56BR1116 = ATCC 35536</name>
    <dbReference type="NCBI Taxonomy" id="1125725"/>
    <lineage>
        <taxon>Bacteria</taxon>
        <taxon>Pseudomonadati</taxon>
        <taxon>Spirochaetota</taxon>
        <taxon>Spirochaetia</taxon>
        <taxon>Spirochaetales</taxon>
        <taxon>Treponemataceae</taxon>
        <taxon>Treponema</taxon>
    </lineage>
</organism>
<gene>
    <name evidence="3" type="ORF">HMPREF0860_2299</name>
    <name evidence="2" type="ORF">HMPREF1325_1989</name>
</gene>